<name>A0ABW9ZPU5_9HYPH</name>
<organism evidence="1 2">
    <name type="scientific">Pannonibacter tanglangensis</name>
    <dbReference type="NCBI Taxonomy" id="2750084"/>
    <lineage>
        <taxon>Bacteria</taxon>
        <taxon>Pseudomonadati</taxon>
        <taxon>Pseudomonadota</taxon>
        <taxon>Alphaproteobacteria</taxon>
        <taxon>Hyphomicrobiales</taxon>
        <taxon>Stappiaceae</taxon>
        <taxon>Pannonibacter</taxon>
    </lineage>
</organism>
<evidence type="ECO:0000313" key="1">
    <source>
        <dbReference type="EMBL" id="NBN65601.1"/>
    </source>
</evidence>
<keyword evidence="2" id="KW-1185">Reference proteome</keyword>
<accession>A0ABW9ZPU5</accession>
<dbReference type="Proteomes" id="UP000541347">
    <property type="component" value="Unassembled WGS sequence"/>
</dbReference>
<dbReference type="InterPro" id="IPR010466">
    <property type="entry name" value="DUF1058"/>
</dbReference>
<dbReference type="Pfam" id="PF06347">
    <property type="entry name" value="SH3_4"/>
    <property type="match status" value="2"/>
</dbReference>
<sequence>MTRHTKPQPEHPSAPRRGRTLSCISSAFLAFTLVAVTTPAADAQTRTGASGQPIPRFVSLKSDRSNVRLGPSDGHEVAWTYVKSGLPIEITQEFENWRRVRDWEGKEGWLFHSLLSGRRTVLVTPWEQGTTTTTPLYAQPDVDSGVVAYLAPKVLANVKSCAKGWCRIEGRDYDGWIDQTRLFGVYPDEVIE</sequence>
<comment type="caution">
    <text evidence="1">The sequence shown here is derived from an EMBL/GenBank/DDBJ whole genome shotgun (WGS) entry which is preliminary data.</text>
</comment>
<reference evidence="1 2" key="1">
    <citation type="submission" date="2020-01" db="EMBL/GenBank/DDBJ databases">
        <authorList>
            <person name="Peng S.Y."/>
            <person name="Li J."/>
            <person name="Wang M."/>
            <person name="Wang L."/>
            <person name="Wang C.Q."/>
            <person name="Wang J.R."/>
        </authorList>
    </citation>
    <scope>NUCLEOTIDE SEQUENCE [LARGE SCALE GENOMIC DNA]</scope>
    <source>
        <strain evidence="1 2">XCT-34</strain>
    </source>
</reference>
<evidence type="ECO:0000313" key="2">
    <source>
        <dbReference type="Proteomes" id="UP000541347"/>
    </source>
</evidence>
<dbReference type="EMBL" id="JAABLP010000005">
    <property type="protein sequence ID" value="NBN65601.1"/>
    <property type="molecule type" value="Genomic_DNA"/>
</dbReference>
<dbReference type="Gene3D" id="2.30.30.40">
    <property type="entry name" value="SH3 Domains"/>
    <property type="match status" value="1"/>
</dbReference>
<proteinExistence type="predicted"/>
<protein>
    <submittedName>
        <fullName evidence="1">Aspartyl-trna synthetase</fullName>
    </submittedName>
</protein>
<dbReference type="RefSeq" id="WP_161677598.1">
    <property type="nucleotide sequence ID" value="NZ_JAABLP010000005.1"/>
</dbReference>
<gene>
    <name evidence="1" type="ORF">GWI71_18050</name>
</gene>